<keyword evidence="10" id="KW-0498">Mitosis</keyword>
<keyword evidence="20" id="KW-1185">Reference proteome</keyword>
<keyword evidence="14" id="KW-0131">Cell cycle</keyword>
<dbReference type="PANTHER" id="PTHR28025:SF1">
    <property type="entry name" value="DASH COMPLEX SUBUNIT DAD1"/>
    <property type="match status" value="1"/>
</dbReference>
<keyword evidence="11" id="KW-0995">Kinetochore</keyword>
<evidence type="ECO:0000256" key="18">
    <source>
        <dbReference type="SAM" id="MobiDB-lite"/>
    </source>
</evidence>
<dbReference type="GO" id="GO:0051010">
    <property type="term" value="F:microtubule plus-end binding"/>
    <property type="evidence" value="ECO:0007669"/>
    <property type="project" value="TreeGrafter"/>
</dbReference>
<dbReference type="GO" id="GO:0044732">
    <property type="term" value="C:mitotic spindle pole body"/>
    <property type="evidence" value="ECO:0007669"/>
    <property type="project" value="TreeGrafter"/>
</dbReference>
<sequence>MERTESLSTATFGSRSQFEREKERLIVDINQEMDAVNRNLVQLNQNLESAISLSTNFDRIGRLWSAFGAIINPSMEEDNGEELRCNGAGEGLSSPSSQQ</sequence>
<evidence type="ECO:0000256" key="6">
    <source>
        <dbReference type="ARBA" id="ARBA00022454"/>
    </source>
</evidence>
<feature type="region of interest" description="Disordered" evidence="18">
    <location>
        <begin position="78"/>
        <end position="99"/>
    </location>
</feature>
<feature type="coiled-coil region" evidence="17">
    <location>
        <begin position="19"/>
        <end position="53"/>
    </location>
</feature>
<keyword evidence="12" id="KW-0206">Cytoskeleton</keyword>
<evidence type="ECO:0000256" key="13">
    <source>
        <dbReference type="ARBA" id="ARBA00023242"/>
    </source>
</evidence>
<dbReference type="GO" id="GO:0005876">
    <property type="term" value="C:spindle microtubule"/>
    <property type="evidence" value="ECO:0007669"/>
    <property type="project" value="TreeGrafter"/>
</dbReference>
<organism evidence="19 20">
    <name type="scientific">Coemansia reversa (strain ATCC 12441 / NRRL 1564)</name>
    <dbReference type="NCBI Taxonomy" id="763665"/>
    <lineage>
        <taxon>Eukaryota</taxon>
        <taxon>Fungi</taxon>
        <taxon>Fungi incertae sedis</taxon>
        <taxon>Zoopagomycota</taxon>
        <taxon>Kickxellomycotina</taxon>
        <taxon>Kickxellomycetes</taxon>
        <taxon>Kickxellales</taxon>
        <taxon>Kickxellaceae</taxon>
        <taxon>Coemansia</taxon>
    </lineage>
</organism>
<keyword evidence="13" id="KW-0539">Nucleus</keyword>
<gene>
    <name evidence="19" type="ORF">COEREDRAFT_8117</name>
</gene>
<evidence type="ECO:0000313" key="19">
    <source>
        <dbReference type="EMBL" id="PIA16638.1"/>
    </source>
</evidence>
<dbReference type="AlphaFoldDB" id="A0A2G5BCA3"/>
<keyword evidence="17" id="KW-0175">Coiled coil</keyword>
<evidence type="ECO:0000256" key="2">
    <source>
        <dbReference type="ARBA" id="ARBA00004186"/>
    </source>
</evidence>
<keyword evidence="9" id="KW-0493">Microtubule</keyword>
<evidence type="ECO:0000256" key="7">
    <source>
        <dbReference type="ARBA" id="ARBA00022490"/>
    </source>
</evidence>
<dbReference type="GO" id="GO:0042729">
    <property type="term" value="C:DASH complex"/>
    <property type="evidence" value="ECO:0007669"/>
    <property type="project" value="InterPro"/>
</dbReference>
<evidence type="ECO:0000256" key="17">
    <source>
        <dbReference type="SAM" id="Coils"/>
    </source>
</evidence>
<dbReference type="GO" id="GO:0051301">
    <property type="term" value="P:cell division"/>
    <property type="evidence" value="ECO:0007669"/>
    <property type="project" value="UniProtKB-KW"/>
</dbReference>
<evidence type="ECO:0000256" key="14">
    <source>
        <dbReference type="ARBA" id="ARBA00023306"/>
    </source>
</evidence>
<dbReference type="InterPro" id="IPR013958">
    <property type="entry name" value="DASH_Dad1"/>
</dbReference>
<dbReference type="GO" id="GO:0072686">
    <property type="term" value="C:mitotic spindle"/>
    <property type="evidence" value="ECO:0007669"/>
    <property type="project" value="InterPro"/>
</dbReference>
<evidence type="ECO:0000256" key="10">
    <source>
        <dbReference type="ARBA" id="ARBA00022776"/>
    </source>
</evidence>
<comment type="subcellular location">
    <subcellularLocation>
        <location evidence="3">Chromosome</location>
        <location evidence="3">Centromere</location>
        <location evidence="3">Kinetochore</location>
    </subcellularLocation>
    <subcellularLocation>
        <location evidence="2">Cytoplasm</location>
        <location evidence="2">Cytoskeleton</location>
        <location evidence="2">Spindle</location>
    </subcellularLocation>
    <subcellularLocation>
        <location evidence="1">Nucleus</location>
    </subcellularLocation>
</comment>
<keyword evidence="6" id="KW-0158">Chromosome</keyword>
<keyword evidence="8" id="KW-0132">Cell division</keyword>
<evidence type="ECO:0000256" key="3">
    <source>
        <dbReference type="ARBA" id="ARBA00004629"/>
    </source>
</evidence>
<dbReference type="EMBL" id="KZ303498">
    <property type="protein sequence ID" value="PIA16638.1"/>
    <property type="molecule type" value="Genomic_DNA"/>
</dbReference>
<evidence type="ECO:0000256" key="15">
    <source>
        <dbReference type="ARBA" id="ARBA00023328"/>
    </source>
</evidence>
<protein>
    <recommendedName>
        <fullName evidence="5">DASH complex subunit DAD1</fullName>
    </recommendedName>
    <alternativeName>
        <fullName evidence="16">Outer kinetochore protein DAD1</fullName>
    </alternativeName>
</protein>
<keyword evidence="7" id="KW-0963">Cytoplasm</keyword>
<dbReference type="OrthoDB" id="5566853at2759"/>
<dbReference type="Proteomes" id="UP000242474">
    <property type="component" value="Unassembled WGS sequence"/>
</dbReference>
<keyword evidence="15" id="KW-0137">Centromere</keyword>
<dbReference type="Pfam" id="PF08649">
    <property type="entry name" value="DASH_Dad1"/>
    <property type="match status" value="1"/>
</dbReference>
<evidence type="ECO:0000256" key="4">
    <source>
        <dbReference type="ARBA" id="ARBA00010146"/>
    </source>
</evidence>
<comment type="similarity">
    <text evidence="4">Belongs to the DASH complex DAD1 family.</text>
</comment>
<proteinExistence type="inferred from homology"/>
<reference evidence="19 20" key="1">
    <citation type="journal article" date="2015" name="Genome Biol. Evol.">
        <title>Phylogenomic analyses indicate that early fungi evolved digesting cell walls of algal ancestors of land plants.</title>
        <authorList>
            <person name="Chang Y."/>
            <person name="Wang S."/>
            <person name="Sekimoto S."/>
            <person name="Aerts A.L."/>
            <person name="Choi C."/>
            <person name="Clum A."/>
            <person name="LaButti K.M."/>
            <person name="Lindquist E.A."/>
            <person name="Yee Ngan C."/>
            <person name="Ohm R.A."/>
            <person name="Salamov A.A."/>
            <person name="Grigoriev I.V."/>
            <person name="Spatafora J.W."/>
            <person name="Berbee M.L."/>
        </authorList>
    </citation>
    <scope>NUCLEOTIDE SEQUENCE [LARGE SCALE GENOMIC DNA]</scope>
    <source>
        <strain evidence="19 20">NRRL 1564</strain>
    </source>
</reference>
<evidence type="ECO:0000256" key="11">
    <source>
        <dbReference type="ARBA" id="ARBA00022838"/>
    </source>
</evidence>
<evidence type="ECO:0000256" key="1">
    <source>
        <dbReference type="ARBA" id="ARBA00004123"/>
    </source>
</evidence>
<evidence type="ECO:0000313" key="20">
    <source>
        <dbReference type="Proteomes" id="UP000242474"/>
    </source>
</evidence>
<dbReference type="PANTHER" id="PTHR28025">
    <property type="entry name" value="DASH COMPLEX SUBUNIT DAD1"/>
    <property type="match status" value="1"/>
</dbReference>
<evidence type="ECO:0000256" key="12">
    <source>
        <dbReference type="ARBA" id="ARBA00023212"/>
    </source>
</evidence>
<evidence type="ECO:0000256" key="16">
    <source>
        <dbReference type="ARBA" id="ARBA00030566"/>
    </source>
</evidence>
<name>A0A2G5BCA3_COERN</name>
<evidence type="ECO:0000256" key="8">
    <source>
        <dbReference type="ARBA" id="ARBA00022618"/>
    </source>
</evidence>
<evidence type="ECO:0000256" key="9">
    <source>
        <dbReference type="ARBA" id="ARBA00022701"/>
    </source>
</evidence>
<accession>A0A2G5BCA3</accession>
<evidence type="ECO:0000256" key="5">
    <source>
        <dbReference type="ARBA" id="ARBA00020261"/>
    </source>
</evidence>